<proteinExistence type="predicted"/>
<dbReference type="RefSeq" id="WP_174880368.1">
    <property type="nucleotide sequence ID" value="NZ_CADEPK010000159.1"/>
</dbReference>
<reference evidence="2 3" key="1">
    <citation type="submission" date="2023-07" db="EMBL/GenBank/DDBJ databases">
        <title>Genomic Encyclopedia of Type Strains, Phase IV (KMG-IV): sequencing the most valuable type-strain genomes for metagenomic binning, comparative biology and taxonomic classification.</title>
        <authorList>
            <person name="Goeker M."/>
        </authorList>
    </citation>
    <scope>NUCLEOTIDE SEQUENCE [LARGE SCALE GENOMIC DNA]</scope>
    <source>
        <strain evidence="2 3">DSM 17723</strain>
    </source>
</reference>
<accession>A0ABT9Z3E6</accession>
<gene>
    <name evidence="2" type="ORF">J2S02_002672</name>
</gene>
<protein>
    <submittedName>
        <fullName evidence="2">Uncharacterized protein</fullName>
    </submittedName>
</protein>
<keyword evidence="3" id="KW-1185">Reference proteome</keyword>
<sequence length="100" mass="11294">MKNNVVPIDEQVSKLLEKSLQANAATLSHSGNSDVDITIHVDTKPIAFAMLYSLLATKQLSNEEFEKAVRRLDSLKGNYEKPRSKRNYSTPKLYEGRKGR</sequence>
<evidence type="ECO:0000313" key="2">
    <source>
        <dbReference type="EMBL" id="MDQ0226327.1"/>
    </source>
</evidence>
<dbReference type="Proteomes" id="UP001232245">
    <property type="component" value="Unassembled WGS sequence"/>
</dbReference>
<dbReference type="EMBL" id="JAUSTZ010000004">
    <property type="protein sequence ID" value="MDQ0226327.1"/>
    <property type="molecule type" value="Genomic_DNA"/>
</dbReference>
<comment type="caution">
    <text evidence="2">The sequence shown here is derived from an EMBL/GenBank/DDBJ whole genome shotgun (WGS) entry which is preliminary data.</text>
</comment>
<evidence type="ECO:0000256" key="1">
    <source>
        <dbReference type="SAM" id="MobiDB-lite"/>
    </source>
</evidence>
<feature type="region of interest" description="Disordered" evidence="1">
    <location>
        <begin position="76"/>
        <end position="100"/>
    </location>
</feature>
<name>A0ABT9Z3E6_9BACI</name>
<organism evidence="2 3">
    <name type="scientific">Metabacillus niabensis</name>
    <dbReference type="NCBI Taxonomy" id="324854"/>
    <lineage>
        <taxon>Bacteria</taxon>
        <taxon>Bacillati</taxon>
        <taxon>Bacillota</taxon>
        <taxon>Bacilli</taxon>
        <taxon>Bacillales</taxon>
        <taxon>Bacillaceae</taxon>
        <taxon>Metabacillus</taxon>
    </lineage>
</organism>
<evidence type="ECO:0000313" key="3">
    <source>
        <dbReference type="Proteomes" id="UP001232245"/>
    </source>
</evidence>